<reference evidence="1 2" key="1">
    <citation type="submission" date="2024-09" db="EMBL/GenBank/DDBJ databases">
        <authorList>
            <person name="Sun Q."/>
            <person name="Mori K."/>
        </authorList>
    </citation>
    <scope>NUCLEOTIDE SEQUENCE [LARGE SCALE GENOMIC DNA]</scope>
    <source>
        <strain evidence="1 2">CCM 7706</strain>
    </source>
</reference>
<name>A0ABV6CUX9_9SPHN</name>
<dbReference type="Proteomes" id="UP001589798">
    <property type="component" value="Unassembled WGS sequence"/>
</dbReference>
<dbReference type="RefSeq" id="WP_379487268.1">
    <property type="nucleotide sequence ID" value="NZ_JBHLWK010000012.1"/>
</dbReference>
<gene>
    <name evidence="1" type="ORF">ACFFJC_09510</name>
</gene>
<organism evidence="1 2">
    <name type="scientific">Novosphingobium soli</name>
    <dbReference type="NCBI Taxonomy" id="574956"/>
    <lineage>
        <taxon>Bacteria</taxon>
        <taxon>Pseudomonadati</taxon>
        <taxon>Pseudomonadota</taxon>
        <taxon>Alphaproteobacteria</taxon>
        <taxon>Sphingomonadales</taxon>
        <taxon>Sphingomonadaceae</taxon>
        <taxon>Novosphingobium</taxon>
    </lineage>
</organism>
<evidence type="ECO:0000313" key="1">
    <source>
        <dbReference type="EMBL" id="MFC0204508.1"/>
    </source>
</evidence>
<protein>
    <recommendedName>
        <fullName evidence="3">DUF697 domain-containing protein</fullName>
    </recommendedName>
</protein>
<evidence type="ECO:0008006" key="3">
    <source>
        <dbReference type="Google" id="ProtNLM"/>
    </source>
</evidence>
<dbReference type="EMBL" id="JBHLWK010000012">
    <property type="protein sequence ID" value="MFC0204508.1"/>
    <property type="molecule type" value="Genomic_DNA"/>
</dbReference>
<proteinExistence type="predicted"/>
<evidence type="ECO:0000313" key="2">
    <source>
        <dbReference type="Proteomes" id="UP001589798"/>
    </source>
</evidence>
<accession>A0ABV6CUX9</accession>
<sequence>MRKRAISTSAIKQQARKAAGVVAAPTKSLKALADNGGELHGPSPNPATNLVIADIALRTGTTIARRAVERAVLGASYSPRKAKSILKGRTITETLLHGALARVAIGSVPGAIAVGGALIAKTLYDRSRARTARAEGAKDLHEMAKDGAQDA</sequence>
<keyword evidence="2" id="KW-1185">Reference proteome</keyword>
<comment type="caution">
    <text evidence="1">The sequence shown here is derived from an EMBL/GenBank/DDBJ whole genome shotgun (WGS) entry which is preliminary data.</text>
</comment>